<dbReference type="GO" id="GO:0007156">
    <property type="term" value="P:homophilic cell adhesion via plasma membrane adhesion molecules"/>
    <property type="evidence" value="ECO:0007669"/>
    <property type="project" value="InterPro"/>
</dbReference>
<dbReference type="OrthoDB" id="6510378at2759"/>
<dbReference type="FunFam" id="2.60.40.60:FF:000020">
    <property type="entry name" value="Dachsous cadherin-related 1b"/>
    <property type="match status" value="1"/>
</dbReference>
<keyword evidence="8 15" id="KW-0472">Membrane</keyword>
<evidence type="ECO:0000256" key="3">
    <source>
        <dbReference type="ARBA" id="ARBA00022729"/>
    </source>
</evidence>
<evidence type="ECO:0000256" key="13">
    <source>
        <dbReference type="PROSITE-ProRule" id="PRU00043"/>
    </source>
</evidence>
<name>A0A8B8CB94_CRAVI</name>
<dbReference type="SMART" id="SM00112">
    <property type="entry name" value="CA"/>
    <property type="match status" value="8"/>
</dbReference>
<evidence type="ECO:0000256" key="1">
    <source>
        <dbReference type="ARBA" id="ARBA00004167"/>
    </source>
</evidence>
<keyword evidence="3 16" id="KW-0732">Signal</keyword>
<dbReference type="KEGG" id="cvn:111118035"/>
<feature type="domain" description="Cadherin" evidence="17">
    <location>
        <begin position="147"/>
        <end position="262"/>
    </location>
</feature>
<dbReference type="PRINTS" id="PR00205">
    <property type="entry name" value="CADHERIN"/>
</dbReference>
<dbReference type="PANTHER" id="PTHR24027">
    <property type="entry name" value="CADHERIN-23"/>
    <property type="match status" value="1"/>
</dbReference>
<dbReference type="Gene3D" id="2.60.40.60">
    <property type="entry name" value="Cadherins"/>
    <property type="match status" value="9"/>
</dbReference>
<dbReference type="SUPFAM" id="SSF49313">
    <property type="entry name" value="Cadherin-like"/>
    <property type="match status" value="8"/>
</dbReference>
<evidence type="ECO:0000256" key="12">
    <source>
        <dbReference type="ARBA" id="ARBA00044335"/>
    </source>
</evidence>
<evidence type="ECO:0000256" key="6">
    <source>
        <dbReference type="ARBA" id="ARBA00022889"/>
    </source>
</evidence>
<dbReference type="GO" id="GO:0016342">
    <property type="term" value="C:catenin complex"/>
    <property type="evidence" value="ECO:0007669"/>
    <property type="project" value="TreeGrafter"/>
</dbReference>
<evidence type="ECO:0000256" key="14">
    <source>
        <dbReference type="SAM" id="MobiDB-lite"/>
    </source>
</evidence>
<sequence length="1357" mass="151015">MRVVYLFCFGGFLISLFSDVTCSTGSENIPPIFGTVTPTLPQNYEGNYTGNPNYTFTIKASVRDPNLSVNISEYRGSQETSVVTLNCTHINNNVTCDVYITSVVDRERTPELAITLVATSSNVKAPQSFKTVKVFLNDVNDESPAFELPSYQVTVYENHTVGSSIESLVIKAKDPDNGEGGTVTYRIESSGQAHALYDGYFKIAAKFEDASATISLLKELDYENLTFLQYNIIATDGGSIPLSSSAELLVKVKDVQDKAPEFLHLPYVKSVQENVTGVIFTASAIDGDLGIPREVLYSPLEGRCAEYLDIDNQSGIISVAANQVLDRDSGDIAASLGVCFITIKAYEMGSEKPNLIHSNTSFALTIEDINDNAPNFTYCPRSYNGRVPENSTEVSISFNENIFVQDIDQNGHNKINVTVHFNNMTLYSGIDASPSEIIGKGIVLLRVNKEFDYEKQTFVDLVVQATDTDIPSMSSTCTVRVQIIDINDNDPQFLSPGYKFYVPENSCNGTLVGYINATDEDSGIFGNVFYQFSGTEKRFEVDRDSGEIYVATNQNCNCSSKVCENSEIDREKNPVYYLNAVAQDGGGKRTPVSVEIHINDTNDNPPTFRDYEYETSIKEGDFEFSSGKSQFSLTATDDDLKDTMNSKISFCFVDVNDICKTHTHFNISESGDIMCIKEIDYEDLASQSNGGIGELHLKIKAYDHGISPLYSVVNLTIYVQDINDQEPVFNTSYNCSVKENSEQGTSVLTVSAYDADGTAPNNEMSYFIFSGGSDQFFMDSNSGDITVQYAAKLNREVVSSYNLTVIAIDRGNPQKTGTTNVTVELIDVNDTPPRFLNLPQNLHVKENETGHQNYFNFTVSGFDEDIGSNLTYTIAVRDVKFVNSSLDKLKHPVVQDYFTITPTGLIKKSPNVDAEVVSQMVLNVTVNDINTHPDYESSSSVVEQLTIEITDENDNPPIFTKKQLSTGILRSSAINTEVFDLQEYVRDNDVSAINRIHKYTLYPMSKSAVFPNVQSRCDQFCVSGNGTVTSNVLFSQKGSKELNISVSDDAGLDFTQLDIYIIDESQQLSMHFQRQKNDVYQIKDEVLELVSQVLGYRCVFDEVGPYTDENGRVIEFEALLKFHVLDEPKKEVLDASFVESILDKRGDRLQNLRNKHGVKSIGALQIRSLNSEENKIKETYILVAVIVLLTVILGIVIYFYIISTTRFKRKLKAATISTVSEKQNDSLGTQYIPGSNQFVSTKNPLLDKEEEVRRRMNDFDQRSLSGSENSLDMNNVEYAKRNHDNDNPIEEKEVIMDLYGEDEQFPTGMNDEAVLLNQVLQQNAQTTPTVKNEGSQNEQQDGGTINESYEIVESTDV</sequence>
<dbReference type="InterPro" id="IPR015919">
    <property type="entry name" value="Cadherin-like_sf"/>
</dbReference>
<evidence type="ECO:0000259" key="17">
    <source>
        <dbReference type="PROSITE" id="PS50268"/>
    </source>
</evidence>
<feature type="domain" description="Cadherin" evidence="17">
    <location>
        <begin position="494"/>
        <end position="608"/>
    </location>
</feature>
<keyword evidence="9" id="KW-0675">Receptor</keyword>
<evidence type="ECO:0000256" key="4">
    <source>
        <dbReference type="ARBA" id="ARBA00022737"/>
    </source>
</evidence>
<evidence type="ECO:0000256" key="16">
    <source>
        <dbReference type="SAM" id="SignalP"/>
    </source>
</evidence>
<feature type="domain" description="Cadherin" evidence="17">
    <location>
        <begin position="379"/>
        <end position="493"/>
    </location>
</feature>
<evidence type="ECO:0000256" key="8">
    <source>
        <dbReference type="ARBA" id="ARBA00023136"/>
    </source>
</evidence>
<feature type="domain" description="Cadherin" evidence="17">
    <location>
        <begin position="729"/>
        <end position="835"/>
    </location>
</feature>
<feature type="domain" description="Cadherin" evidence="17">
    <location>
        <begin position="90"/>
        <end position="146"/>
    </location>
</feature>
<evidence type="ECO:0000256" key="2">
    <source>
        <dbReference type="ARBA" id="ARBA00022692"/>
    </source>
</evidence>
<dbReference type="FunFam" id="2.60.40.60:FF:000092">
    <property type="entry name" value="Protocadherin 8"/>
    <property type="match status" value="2"/>
</dbReference>
<organism evidence="18 19">
    <name type="scientific">Crassostrea virginica</name>
    <name type="common">Eastern oyster</name>
    <dbReference type="NCBI Taxonomy" id="6565"/>
    <lineage>
        <taxon>Eukaryota</taxon>
        <taxon>Metazoa</taxon>
        <taxon>Spiralia</taxon>
        <taxon>Lophotrochozoa</taxon>
        <taxon>Mollusca</taxon>
        <taxon>Bivalvia</taxon>
        <taxon>Autobranchia</taxon>
        <taxon>Pteriomorphia</taxon>
        <taxon>Ostreida</taxon>
        <taxon>Ostreoidea</taxon>
        <taxon>Ostreidae</taxon>
        <taxon>Crassostrea</taxon>
    </lineage>
</organism>
<dbReference type="GO" id="GO:0008013">
    <property type="term" value="F:beta-catenin binding"/>
    <property type="evidence" value="ECO:0007669"/>
    <property type="project" value="TreeGrafter"/>
</dbReference>
<feature type="compositionally biased region" description="Polar residues" evidence="14">
    <location>
        <begin position="1328"/>
        <end position="1347"/>
    </location>
</feature>
<evidence type="ECO:0000256" key="15">
    <source>
        <dbReference type="SAM" id="Phobius"/>
    </source>
</evidence>
<dbReference type="InterPro" id="IPR039808">
    <property type="entry name" value="Cadherin"/>
</dbReference>
<keyword evidence="18" id="KW-1185">Reference proteome</keyword>
<dbReference type="GO" id="GO:0016477">
    <property type="term" value="P:cell migration"/>
    <property type="evidence" value="ECO:0007669"/>
    <property type="project" value="TreeGrafter"/>
</dbReference>
<dbReference type="GO" id="GO:0045296">
    <property type="term" value="F:cadherin binding"/>
    <property type="evidence" value="ECO:0007669"/>
    <property type="project" value="TreeGrafter"/>
</dbReference>
<feature type="signal peptide" evidence="16">
    <location>
        <begin position="1"/>
        <end position="22"/>
    </location>
</feature>
<dbReference type="InterPro" id="IPR002126">
    <property type="entry name" value="Cadherin-like_dom"/>
</dbReference>
<comment type="subcellular location">
    <subcellularLocation>
        <location evidence="1">Membrane</location>
        <topology evidence="1">Single-pass membrane protein</topology>
    </subcellularLocation>
</comment>
<evidence type="ECO:0000256" key="11">
    <source>
        <dbReference type="ARBA" id="ARBA00044253"/>
    </source>
</evidence>
<feature type="chain" id="PRO_5034143875" description="Cadherin-related family member 1" evidence="16">
    <location>
        <begin position="23"/>
        <end position="1357"/>
    </location>
</feature>
<feature type="domain" description="Cadherin" evidence="17">
    <location>
        <begin position="609"/>
        <end position="729"/>
    </location>
</feature>
<gene>
    <name evidence="19" type="primary">LOC111118035</name>
</gene>
<dbReference type="GO" id="GO:0005509">
    <property type="term" value="F:calcium ion binding"/>
    <property type="evidence" value="ECO:0007669"/>
    <property type="project" value="UniProtKB-UniRule"/>
</dbReference>
<protein>
    <recommendedName>
        <fullName evidence="10">Cadherin-related family member 1</fullName>
    </recommendedName>
    <alternativeName>
        <fullName evidence="11">Photoreceptor cadherin</fullName>
    </alternativeName>
    <alternativeName>
        <fullName evidence="12">Protocadherin-21</fullName>
    </alternativeName>
</protein>
<evidence type="ECO:0000313" key="19">
    <source>
        <dbReference type="RefSeq" id="XP_022313027.1"/>
    </source>
</evidence>
<proteinExistence type="predicted"/>
<keyword evidence="5 13" id="KW-0106">Calcium</keyword>
<keyword evidence="6" id="KW-0130">Cell adhesion</keyword>
<accession>A0A8B8CB94</accession>
<dbReference type="InterPro" id="IPR020894">
    <property type="entry name" value="Cadherin_CS"/>
</dbReference>
<dbReference type="Pfam" id="PF00028">
    <property type="entry name" value="Cadherin"/>
    <property type="match status" value="3"/>
</dbReference>
<feature type="region of interest" description="Disordered" evidence="14">
    <location>
        <begin position="1325"/>
        <end position="1357"/>
    </location>
</feature>
<feature type="domain" description="Cadherin" evidence="17">
    <location>
        <begin position="836"/>
        <end position="959"/>
    </location>
</feature>
<evidence type="ECO:0000256" key="5">
    <source>
        <dbReference type="ARBA" id="ARBA00022837"/>
    </source>
</evidence>
<keyword evidence="4" id="KW-0677">Repeat</keyword>
<dbReference type="PROSITE" id="PS50268">
    <property type="entry name" value="CADHERIN_2"/>
    <property type="match status" value="8"/>
</dbReference>
<dbReference type="GeneID" id="111118035"/>
<evidence type="ECO:0000256" key="9">
    <source>
        <dbReference type="ARBA" id="ARBA00023170"/>
    </source>
</evidence>
<reference evidence="19" key="1">
    <citation type="submission" date="2025-08" db="UniProtKB">
        <authorList>
            <consortium name="RefSeq"/>
        </authorList>
    </citation>
    <scope>IDENTIFICATION</scope>
    <source>
        <tissue evidence="19">Whole sample</tissue>
    </source>
</reference>
<evidence type="ECO:0000256" key="7">
    <source>
        <dbReference type="ARBA" id="ARBA00022989"/>
    </source>
</evidence>
<keyword evidence="7 15" id="KW-1133">Transmembrane helix</keyword>
<dbReference type="PANTHER" id="PTHR24027:SF413">
    <property type="entry name" value="CADHERIN RELATED FAMILY MEMBER 1"/>
    <property type="match status" value="1"/>
</dbReference>
<evidence type="ECO:0000256" key="10">
    <source>
        <dbReference type="ARBA" id="ARBA00044073"/>
    </source>
</evidence>
<feature type="domain" description="Cadherin" evidence="17">
    <location>
        <begin position="263"/>
        <end position="376"/>
    </location>
</feature>
<dbReference type="GO" id="GO:0031175">
    <property type="term" value="P:neuron projection development"/>
    <property type="evidence" value="ECO:0007669"/>
    <property type="project" value="TreeGrafter"/>
</dbReference>
<dbReference type="CDD" id="cd11304">
    <property type="entry name" value="Cadherin_repeat"/>
    <property type="match status" value="7"/>
</dbReference>
<dbReference type="RefSeq" id="XP_022313027.1">
    <property type="nucleotide sequence ID" value="XM_022457319.1"/>
</dbReference>
<feature type="transmembrane region" description="Helical" evidence="15">
    <location>
        <begin position="1180"/>
        <end position="1202"/>
    </location>
</feature>
<keyword evidence="2 15" id="KW-0812">Transmembrane</keyword>
<dbReference type="PROSITE" id="PS00232">
    <property type="entry name" value="CADHERIN_1"/>
    <property type="match status" value="3"/>
</dbReference>
<dbReference type="Proteomes" id="UP000694844">
    <property type="component" value="Chromosome 2"/>
</dbReference>
<evidence type="ECO:0000313" key="18">
    <source>
        <dbReference type="Proteomes" id="UP000694844"/>
    </source>
</evidence>